<name>A0A0L0N8T9_TOLOC</name>
<dbReference type="Proteomes" id="UP000036947">
    <property type="component" value="Unassembled WGS sequence"/>
</dbReference>
<evidence type="ECO:0000313" key="2">
    <source>
        <dbReference type="Proteomes" id="UP000036947"/>
    </source>
</evidence>
<comment type="caution">
    <text evidence="1">The sequence shown here is derived from an EMBL/GenBank/DDBJ whole genome shotgun (WGS) entry which is preliminary data.</text>
</comment>
<evidence type="ECO:0000313" key="1">
    <source>
        <dbReference type="EMBL" id="KND90471.1"/>
    </source>
</evidence>
<gene>
    <name evidence="1" type="ORF">TOPH_05004</name>
</gene>
<accession>A0A0L0N8T9</accession>
<dbReference type="OrthoDB" id="4915202at2759"/>
<proteinExistence type="predicted"/>
<sequence>MARLARGDINMPNFNGFPIHSQATEVQFEAATYELLRSEPNIFVSDLLYCASRCSTIAQTRPPPGCCRSSVALLRKIKPKILTIPVTPTPEFYIALFTSKIKATIKNIGNMIGRPYDCGSQAVHLRLIPYIIPAVGTQTSLYRLVLDHGDFCIHNMSIEIDISNQPLVTSLYDREIGCIVPAILSDPRMAVIVDLVIDEVDDVPFMRRQGNVAKCFIAKRMRRTIF</sequence>
<dbReference type="EMBL" id="LFRF01000013">
    <property type="protein sequence ID" value="KND90471.1"/>
    <property type="molecule type" value="Genomic_DNA"/>
</dbReference>
<keyword evidence="2" id="KW-1185">Reference proteome</keyword>
<dbReference type="AlphaFoldDB" id="A0A0L0N8T9"/>
<reference evidence="1 2" key="1">
    <citation type="journal article" date="2015" name="BMC Genomics">
        <title>The genome of the truffle-parasite Tolypocladium ophioglossoides and the evolution of antifungal peptaibiotics.</title>
        <authorList>
            <person name="Quandt C.A."/>
            <person name="Bushley K.E."/>
            <person name="Spatafora J.W."/>
        </authorList>
    </citation>
    <scope>NUCLEOTIDE SEQUENCE [LARGE SCALE GENOMIC DNA]</scope>
    <source>
        <strain evidence="1 2">CBS 100239</strain>
    </source>
</reference>
<protein>
    <submittedName>
        <fullName evidence="1">Uncharacterized protein</fullName>
    </submittedName>
</protein>
<organism evidence="1 2">
    <name type="scientific">Tolypocladium ophioglossoides (strain CBS 100239)</name>
    <name type="common">Snaketongue truffleclub</name>
    <name type="synonym">Elaphocordyceps ophioglossoides</name>
    <dbReference type="NCBI Taxonomy" id="1163406"/>
    <lineage>
        <taxon>Eukaryota</taxon>
        <taxon>Fungi</taxon>
        <taxon>Dikarya</taxon>
        <taxon>Ascomycota</taxon>
        <taxon>Pezizomycotina</taxon>
        <taxon>Sordariomycetes</taxon>
        <taxon>Hypocreomycetidae</taxon>
        <taxon>Hypocreales</taxon>
        <taxon>Ophiocordycipitaceae</taxon>
        <taxon>Tolypocladium</taxon>
    </lineage>
</organism>